<dbReference type="Proteomes" id="UP000053958">
    <property type="component" value="Unassembled WGS sequence"/>
</dbReference>
<dbReference type="GeneID" id="25318176"/>
<sequence length="176" mass="20003">MRVHFISFFSLVPTAINSPPIRCRIPIGASPFLTPLAFASPVRFLVSARLMPIPDPDWWVPVLGQELPPTISTASGRGYYYYCLPRLESPEIQIRHEAHLLEVLLGEEYLNLQRLRLIKYLYLPHTLLIRLRNGIWDPSRMRHGKGGDALVRKYIYAAGSNAEYGDGEKAVITMQT</sequence>
<dbReference type="AlphaFoldDB" id="A0A0F4YRA2"/>
<dbReference type="RefSeq" id="XP_013326750.1">
    <property type="nucleotide sequence ID" value="XM_013471296.1"/>
</dbReference>
<accession>A0A0F4YRA2</accession>
<reference evidence="1 2" key="1">
    <citation type="submission" date="2015-04" db="EMBL/GenBank/DDBJ databases">
        <authorList>
            <person name="Heijne W.H."/>
            <person name="Fedorova N.D."/>
            <person name="Nierman W.C."/>
            <person name="Vollebregt A.W."/>
            <person name="Zhao Z."/>
            <person name="Wu L."/>
            <person name="Kumar M."/>
            <person name="Stam H."/>
            <person name="van den Berg M.A."/>
            <person name="Pel H.J."/>
        </authorList>
    </citation>
    <scope>NUCLEOTIDE SEQUENCE [LARGE SCALE GENOMIC DNA]</scope>
    <source>
        <strain evidence="1 2">CBS 393.64</strain>
    </source>
</reference>
<protein>
    <submittedName>
        <fullName evidence="1">Uncharacterized protein</fullName>
    </submittedName>
</protein>
<proteinExistence type="predicted"/>
<organism evidence="1 2">
    <name type="scientific">Rasamsonia emersonii (strain ATCC 16479 / CBS 393.64 / IMI 116815)</name>
    <dbReference type="NCBI Taxonomy" id="1408163"/>
    <lineage>
        <taxon>Eukaryota</taxon>
        <taxon>Fungi</taxon>
        <taxon>Dikarya</taxon>
        <taxon>Ascomycota</taxon>
        <taxon>Pezizomycotina</taxon>
        <taxon>Eurotiomycetes</taxon>
        <taxon>Eurotiomycetidae</taxon>
        <taxon>Eurotiales</taxon>
        <taxon>Trichocomaceae</taxon>
        <taxon>Rasamsonia</taxon>
    </lineage>
</organism>
<gene>
    <name evidence="1" type="ORF">T310_5838</name>
</gene>
<name>A0A0F4YRA2_RASE3</name>
<comment type="caution">
    <text evidence="1">The sequence shown here is derived from an EMBL/GenBank/DDBJ whole genome shotgun (WGS) entry which is preliminary data.</text>
</comment>
<evidence type="ECO:0000313" key="1">
    <source>
        <dbReference type="EMBL" id="KKA20138.1"/>
    </source>
</evidence>
<dbReference type="EMBL" id="LASV01000285">
    <property type="protein sequence ID" value="KKA20138.1"/>
    <property type="molecule type" value="Genomic_DNA"/>
</dbReference>
<evidence type="ECO:0000313" key="2">
    <source>
        <dbReference type="Proteomes" id="UP000053958"/>
    </source>
</evidence>
<keyword evidence="2" id="KW-1185">Reference proteome</keyword>